<accession>A0AAV9V082</accession>
<proteinExistence type="predicted"/>
<organism evidence="2 3">
    <name type="scientific">Orbilia brochopaga</name>
    <dbReference type="NCBI Taxonomy" id="3140254"/>
    <lineage>
        <taxon>Eukaryota</taxon>
        <taxon>Fungi</taxon>
        <taxon>Dikarya</taxon>
        <taxon>Ascomycota</taxon>
        <taxon>Pezizomycotina</taxon>
        <taxon>Orbiliomycetes</taxon>
        <taxon>Orbiliales</taxon>
        <taxon>Orbiliaceae</taxon>
        <taxon>Orbilia</taxon>
    </lineage>
</organism>
<evidence type="ECO:0000256" key="1">
    <source>
        <dbReference type="SAM" id="Phobius"/>
    </source>
</evidence>
<evidence type="ECO:0000313" key="3">
    <source>
        <dbReference type="Proteomes" id="UP001375240"/>
    </source>
</evidence>
<keyword evidence="1" id="KW-0812">Transmembrane</keyword>
<gene>
    <name evidence="2" type="ORF">TWF696_005165</name>
</gene>
<protein>
    <submittedName>
        <fullName evidence="2">Uncharacterized protein</fullName>
    </submittedName>
</protein>
<feature type="transmembrane region" description="Helical" evidence="1">
    <location>
        <begin position="20"/>
        <end position="48"/>
    </location>
</feature>
<dbReference type="Proteomes" id="UP001375240">
    <property type="component" value="Unassembled WGS sequence"/>
</dbReference>
<keyword evidence="3" id="KW-1185">Reference proteome</keyword>
<comment type="caution">
    <text evidence="2">The sequence shown here is derived from an EMBL/GenBank/DDBJ whole genome shotgun (WGS) entry which is preliminary data.</text>
</comment>
<sequence>MGFVLLFPVSSKLIVSAFLQFFIIFTFFLASLPFYFVYLSVSCVLHVIKNATDRLLGRQTTKSHDPERLLDPV</sequence>
<dbReference type="AlphaFoldDB" id="A0AAV9V082"/>
<keyword evidence="1" id="KW-1133">Transmembrane helix</keyword>
<evidence type="ECO:0000313" key="2">
    <source>
        <dbReference type="EMBL" id="KAK6353178.1"/>
    </source>
</evidence>
<reference evidence="2 3" key="1">
    <citation type="submission" date="2019-10" db="EMBL/GenBank/DDBJ databases">
        <authorList>
            <person name="Palmer J.M."/>
        </authorList>
    </citation>
    <scope>NUCLEOTIDE SEQUENCE [LARGE SCALE GENOMIC DNA]</scope>
    <source>
        <strain evidence="2 3">TWF696</strain>
    </source>
</reference>
<name>A0AAV9V082_9PEZI</name>
<keyword evidence="1" id="KW-0472">Membrane</keyword>
<dbReference type="EMBL" id="JAVHNQ010000003">
    <property type="protein sequence ID" value="KAK6353178.1"/>
    <property type="molecule type" value="Genomic_DNA"/>
</dbReference>